<protein>
    <submittedName>
        <fullName evidence="2">Uncharacterized protein</fullName>
    </submittedName>
</protein>
<feature type="region of interest" description="Disordered" evidence="1">
    <location>
        <begin position="233"/>
        <end position="316"/>
    </location>
</feature>
<dbReference type="EMBL" id="MJEA01000006">
    <property type="protein sequence ID" value="OQO70298.1"/>
    <property type="molecule type" value="Genomic_DNA"/>
</dbReference>
<reference evidence="2 3" key="1">
    <citation type="journal article" date="2017" name="BMC Microbiol.">
        <title>Comparative genomics of Enterococcus spp. isolated from bovine feces.</title>
        <authorList>
            <person name="Beukers A.G."/>
            <person name="Zaheer R."/>
            <person name="Goji N."/>
            <person name="Amoako K.K."/>
            <person name="Chaves A.V."/>
            <person name="Ward M.P."/>
            <person name="McAllister T.A."/>
        </authorList>
    </citation>
    <scope>NUCLEOTIDE SEQUENCE [LARGE SCALE GENOMIC DNA]</scope>
    <source>
        <strain evidence="2 3">F1129D 143</strain>
    </source>
</reference>
<dbReference type="AlphaFoldDB" id="A0A1V8YWL3"/>
<evidence type="ECO:0000313" key="2">
    <source>
        <dbReference type="EMBL" id="OQO70298.1"/>
    </source>
</evidence>
<proteinExistence type="predicted"/>
<evidence type="ECO:0000256" key="1">
    <source>
        <dbReference type="SAM" id="MobiDB-lite"/>
    </source>
</evidence>
<evidence type="ECO:0000313" key="3">
    <source>
        <dbReference type="Proteomes" id="UP000192477"/>
    </source>
</evidence>
<accession>A0A1V8YWL3</accession>
<comment type="caution">
    <text evidence="2">The sequence shown here is derived from an EMBL/GenBank/DDBJ whole genome shotgun (WGS) entry which is preliminary data.</text>
</comment>
<organism evidence="2 3">
    <name type="scientific">Enterococcus villorum</name>
    <dbReference type="NCBI Taxonomy" id="112904"/>
    <lineage>
        <taxon>Bacteria</taxon>
        <taxon>Bacillati</taxon>
        <taxon>Bacillota</taxon>
        <taxon>Bacilli</taxon>
        <taxon>Lactobacillales</taxon>
        <taxon>Enterococcaceae</taxon>
        <taxon>Enterococcus</taxon>
    </lineage>
</organism>
<feature type="region of interest" description="Disordered" evidence="1">
    <location>
        <begin position="413"/>
        <end position="433"/>
    </location>
</feature>
<sequence length="433" mass="51342">MNEKHMLIYGLKDEREKYHSYLIMKDPTIKNLPVYINDYNDELSSILENEWINKQYSEWGANSKDLSFQMSCWDSEENFLNFIKELPIVAKSSKNYPLWEIYFDHFQINSKHQLQIIYKEELREIQKNSKYIFNSFYPNTSLHLERGNKIGLEMAKSMDNLEVYYVLDGIDLESVVFKDKERFEGSMTSSELRYIYRNWVSLKEKIIFIENNERVIAPWEKDPELWKNYQPKKKQELSNLEPEKKQTELNDLEPEKKQSELSGLKPEKKQTELSDLEHEKKNQELHAAEPEKKVHKRSELEQKKKMQDLNKPQLEKKAQLEITKTSQAKNNEQTKNKHSLIKRMGNGIWKRIKNVFPHSNKKSVDLHKNLPNIENGKTSPVVARSYRQYPLPQTSQSSESKLKDAIKLSQITSNGLNERKKRNKKATHSLMIE</sequence>
<dbReference type="OrthoDB" id="2195301at2"/>
<dbReference type="STRING" id="112904.BH747_07670"/>
<name>A0A1V8YWL3_9ENTE</name>
<dbReference type="RefSeq" id="WP_081183752.1">
    <property type="nucleotide sequence ID" value="NZ_MJEA01000006.1"/>
</dbReference>
<dbReference type="Proteomes" id="UP000192477">
    <property type="component" value="Unassembled WGS sequence"/>
</dbReference>
<gene>
    <name evidence="2" type="ORF">BH747_07670</name>
</gene>